<organism evidence="8 9">
    <name type="scientific">Maribacter flavus</name>
    <dbReference type="NCBI Taxonomy" id="1658664"/>
    <lineage>
        <taxon>Bacteria</taxon>
        <taxon>Pseudomonadati</taxon>
        <taxon>Bacteroidota</taxon>
        <taxon>Flavobacteriia</taxon>
        <taxon>Flavobacteriales</taxon>
        <taxon>Flavobacteriaceae</taxon>
        <taxon>Maribacter</taxon>
    </lineage>
</organism>
<dbReference type="SUPFAM" id="SSF55729">
    <property type="entry name" value="Acyl-CoA N-acyltransferases (Nat)"/>
    <property type="match status" value="1"/>
</dbReference>
<dbReference type="PANTHER" id="PTHR36174">
    <property type="entry name" value="LIPID II:GLYCINE GLYCYLTRANSFERASE"/>
    <property type="match status" value="1"/>
</dbReference>
<dbReference type="AlphaFoldDB" id="A0A5B2TT82"/>
<dbReference type="Pfam" id="PF13480">
    <property type="entry name" value="Acetyltransf_6"/>
    <property type="match status" value="1"/>
</dbReference>
<evidence type="ECO:0000259" key="7">
    <source>
        <dbReference type="Pfam" id="PF13480"/>
    </source>
</evidence>
<keyword evidence="3" id="KW-0133">Cell shape</keyword>
<sequence length="361" mass="41915">MSKSTLESISLTTPEAISNYKHSISLIDNTNPYYSLELLNNHLDHQELNFFTYKINGALKAVMPFIQRKIIMHGKETGYFDVTSPWGYNGPLFDTVMSQELIEDFWKLVDNWYKENKVVSEFIRFNFKHNYEGYTGTKVHTLRNVKGNIADWDNFWSNLKSNTRNQFRKAKKEGLVFEIHYKDIALEKVKAFYDVYIGTMDRRDAIDSFYHPLEYFTNFAAQNPGKCAVGLVYEGDLPISCELFLISNDTMYSFLGGTSSDHFKLRPNEYLKINAIEWARGVGLEYYMIGGGLSNSETDNLYLYKKKYFPYDDDIHFYTGRKIIDQEAYLKLCELNSAGSSKMDALNVAQGFFPKYREKIG</sequence>
<keyword evidence="5" id="KW-0012">Acyltransferase</keyword>
<comment type="similarity">
    <text evidence="1">Belongs to the FemABX family.</text>
</comment>
<dbReference type="Gene3D" id="3.40.630.30">
    <property type="match status" value="1"/>
</dbReference>
<evidence type="ECO:0000313" key="8">
    <source>
        <dbReference type="EMBL" id="KAA2217469.1"/>
    </source>
</evidence>
<evidence type="ECO:0000256" key="1">
    <source>
        <dbReference type="ARBA" id="ARBA00009943"/>
    </source>
</evidence>
<name>A0A5B2TT82_9FLAO</name>
<accession>A0A5B2TT82</accession>
<proteinExistence type="inferred from homology"/>
<dbReference type="InterPro" id="IPR038740">
    <property type="entry name" value="BioF2-like_GNAT_dom"/>
</dbReference>
<dbReference type="Proteomes" id="UP000323188">
    <property type="component" value="Unassembled WGS sequence"/>
</dbReference>
<dbReference type="GO" id="GO:0008360">
    <property type="term" value="P:regulation of cell shape"/>
    <property type="evidence" value="ECO:0007669"/>
    <property type="project" value="UniProtKB-KW"/>
</dbReference>
<dbReference type="InterPro" id="IPR016181">
    <property type="entry name" value="Acyl_CoA_acyltransferase"/>
</dbReference>
<dbReference type="GO" id="GO:0016755">
    <property type="term" value="F:aminoacyltransferase activity"/>
    <property type="evidence" value="ECO:0007669"/>
    <property type="project" value="InterPro"/>
</dbReference>
<keyword evidence="2 8" id="KW-0808">Transferase</keyword>
<evidence type="ECO:0000256" key="5">
    <source>
        <dbReference type="ARBA" id="ARBA00023315"/>
    </source>
</evidence>
<dbReference type="EMBL" id="VUOE01000002">
    <property type="protein sequence ID" value="KAA2217469.1"/>
    <property type="molecule type" value="Genomic_DNA"/>
</dbReference>
<evidence type="ECO:0000256" key="3">
    <source>
        <dbReference type="ARBA" id="ARBA00022960"/>
    </source>
</evidence>
<dbReference type="PROSITE" id="PS51191">
    <property type="entry name" value="FEMABX"/>
    <property type="match status" value="1"/>
</dbReference>
<dbReference type="GO" id="GO:0009252">
    <property type="term" value="P:peptidoglycan biosynthetic process"/>
    <property type="evidence" value="ECO:0007669"/>
    <property type="project" value="UniProtKB-KW"/>
</dbReference>
<dbReference type="PANTHER" id="PTHR36174:SF1">
    <property type="entry name" value="LIPID II:GLYCINE GLYCYLTRANSFERASE"/>
    <property type="match status" value="1"/>
</dbReference>
<feature type="domain" description="BioF2-like acetyltransferase" evidence="7">
    <location>
        <begin position="158"/>
        <end position="292"/>
    </location>
</feature>
<dbReference type="InterPro" id="IPR003447">
    <property type="entry name" value="FEMABX"/>
</dbReference>
<gene>
    <name evidence="8" type="ORF">F0361_16140</name>
</gene>
<keyword evidence="4" id="KW-0573">Peptidoglycan synthesis</keyword>
<protein>
    <submittedName>
        <fullName evidence="8">GNAT family N-acetyltransferase</fullName>
    </submittedName>
</protein>
<evidence type="ECO:0000256" key="2">
    <source>
        <dbReference type="ARBA" id="ARBA00022679"/>
    </source>
</evidence>
<keyword evidence="6" id="KW-0961">Cell wall biogenesis/degradation</keyword>
<dbReference type="InterPro" id="IPR050644">
    <property type="entry name" value="PG_Glycine_Bridge_Synth"/>
</dbReference>
<dbReference type="RefSeq" id="WP_154920194.1">
    <property type="nucleotide sequence ID" value="NZ_VUOE01000002.1"/>
</dbReference>
<comment type="caution">
    <text evidence="8">The sequence shown here is derived from an EMBL/GenBank/DDBJ whole genome shotgun (WGS) entry which is preliminary data.</text>
</comment>
<evidence type="ECO:0000313" key="9">
    <source>
        <dbReference type="Proteomes" id="UP000323188"/>
    </source>
</evidence>
<evidence type="ECO:0000256" key="6">
    <source>
        <dbReference type="ARBA" id="ARBA00023316"/>
    </source>
</evidence>
<dbReference type="GO" id="GO:0071555">
    <property type="term" value="P:cell wall organization"/>
    <property type="evidence" value="ECO:0007669"/>
    <property type="project" value="UniProtKB-KW"/>
</dbReference>
<reference evidence="8 9" key="1">
    <citation type="submission" date="2019-09" db="EMBL/GenBank/DDBJ databases">
        <authorList>
            <person name="Khan S.A."/>
            <person name="Jeon C.O."/>
            <person name="Chun B.H."/>
            <person name="Jeong S.E."/>
        </authorList>
    </citation>
    <scope>NUCLEOTIDE SEQUENCE [LARGE SCALE GENOMIC DNA]</scope>
    <source>
        <strain evidence="8 9">KCTC 42508</strain>
    </source>
</reference>
<evidence type="ECO:0000256" key="4">
    <source>
        <dbReference type="ARBA" id="ARBA00022984"/>
    </source>
</evidence>